<evidence type="ECO:0000256" key="3">
    <source>
        <dbReference type="ARBA" id="ARBA00022694"/>
    </source>
</evidence>
<dbReference type="Gene3D" id="3.30.2380.10">
    <property type="entry name" value="CGI121/TPRKB"/>
    <property type="match status" value="1"/>
</dbReference>
<evidence type="ECO:0000256" key="5">
    <source>
        <dbReference type="RuleBase" id="RU004398"/>
    </source>
</evidence>
<dbReference type="SUPFAM" id="SSF143870">
    <property type="entry name" value="PF0523-like"/>
    <property type="match status" value="1"/>
</dbReference>
<dbReference type="AlphaFoldDB" id="A0A8X6U2E0"/>
<dbReference type="GO" id="GO:0005634">
    <property type="term" value="C:nucleus"/>
    <property type="evidence" value="ECO:0007669"/>
    <property type="project" value="UniProtKB-SubCell"/>
</dbReference>
<dbReference type="InterPro" id="IPR036504">
    <property type="entry name" value="CGI121/TPRKB_sf"/>
</dbReference>
<accession>A0A8X6U2E0</accession>
<dbReference type="GO" id="GO:0002949">
    <property type="term" value="P:tRNA threonylcarbamoyladenosine modification"/>
    <property type="evidence" value="ECO:0007669"/>
    <property type="project" value="TreeGrafter"/>
</dbReference>
<protein>
    <recommendedName>
        <fullName evidence="8">EKC/KEOPS complex subunit CGI121</fullName>
    </recommendedName>
</protein>
<reference evidence="6" key="1">
    <citation type="submission" date="2020-08" db="EMBL/GenBank/DDBJ databases">
        <title>Multicomponent nature underlies the extraordinary mechanical properties of spider dragline silk.</title>
        <authorList>
            <person name="Kono N."/>
            <person name="Nakamura H."/>
            <person name="Mori M."/>
            <person name="Yoshida Y."/>
            <person name="Ohtoshi R."/>
            <person name="Malay A.D."/>
            <person name="Moran D.A.P."/>
            <person name="Tomita M."/>
            <person name="Numata K."/>
            <person name="Arakawa K."/>
        </authorList>
    </citation>
    <scope>NUCLEOTIDE SEQUENCE</scope>
</reference>
<dbReference type="GO" id="GO:0000408">
    <property type="term" value="C:EKC/KEOPS complex"/>
    <property type="evidence" value="ECO:0007669"/>
    <property type="project" value="TreeGrafter"/>
</dbReference>
<dbReference type="PANTHER" id="PTHR15840:SF10">
    <property type="entry name" value="EKC_KEOPS COMPLEX SUBUNIT TPRKB"/>
    <property type="match status" value="1"/>
</dbReference>
<evidence type="ECO:0000256" key="4">
    <source>
        <dbReference type="ARBA" id="ARBA00023242"/>
    </source>
</evidence>
<evidence type="ECO:0000313" key="7">
    <source>
        <dbReference type="Proteomes" id="UP000887013"/>
    </source>
</evidence>
<evidence type="ECO:0000313" key="6">
    <source>
        <dbReference type="EMBL" id="GFT83187.1"/>
    </source>
</evidence>
<evidence type="ECO:0000256" key="2">
    <source>
        <dbReference type="ARBA" id="ARBA00005546"/>
    </source>
</evidence>
<keyword evidence="3" id="KW-0819">tRNA processing</keyword>
<evidence type="ECO:0008006" key="8">
    <source>
        <dbReference type="Google" id="ProtNLM"/>
    </source>
</evidence>
<proteinExistence type="inferred from homology"/>
<keyword evidence="7" id="KW-1185">Reference proteome</keyword>
<organism evidence="6 7">
    <name type="scientific">Nephila pilipes</name>
    <name type="common">Giant wood spider</name>
    <name type="synonym">Nephila maculata</name>
    <dbReference type="NCBI Taxonomy" id="299642"/>
    <lineage>
        <taxon>Eukaryota</taxon>
        <taxon>Metazoa</taxon>
        <taxon>Ecdysozoa</taxon>
        <taxon>Arthropoda</taxon>
        <taxon>Chelicerata</taxon>
        <taxon>Arachnida</taxon>
        <taxon>Araneae</taxon>
        <taxon>Araneomorphae</taxon>
        <taxon>Entelegynae</taxon>
        <taxon>Araneoidea</taxon>
        <taxon>Nephilidae</taxon>
        <taxon>Nephila</taxon>
    </lineage>
</organism>
<dbReference type="Pfam" id="PF08617">
    <property type="entry name" value="CGI-121"/>
    <property type="match status" value="1"/>
</dbReference>
<dbReference type="OrthoDB" id="329139at2759"/>
<comment type="caution">
    <text evidence="6">The sequence shown here is derived from an EMBL/GenBank/DDBJ whole genome shotgun (WGS) entry which is preliminary data.</text>
</comment>
<comment type="subcellular location">
    <subcellularLocation>
        <location evidence="1">Nucleus</location>
    </subcellularLocation>
</comment>
<comment type="similarity">
    <text evidence="2 5">Belongs to the CGI121/TPRKB family.</text>
</comment>
<name>A0A8X6U2E0_NEPPI</name>
<evidence type="ECO:0000256" key="1">
    <source>
        <dbReference type="ARBA" id="ARBA00004123"/>
    </source>
</evidence>
<dbReference type="PANTHER" id="PTHR15840">
    <property type="entry name" value="CGI-121 FAMILY MEMBER"/>
    <property type="match status" value="1"/>
</dbReference>
<sequence>MERQSKKLKTSEMMPDPDRQLRTPNVIFLFYENIENMKEIKDSLLKGKLKAAVVNPELIYHSDQLLLASHKSLYSYKNNQLKTKSTYTELLYNLFPTKSIRDSLKVFGVQDDGTAAIFVVFSENNELSDDLKKLVKGSLVSVDKINEHRNLNSIKKLYKISKEISDEETILNLILSKMACKEFLL</sequence>
<keyword evidence="4 5" id="KW-0539">Nucleus</keyword>
<dbReference type="EMBL" id="BMAW01072477">
    <property type="protein sequence ID" value="GFT83187.1"/>
    <property type="molecule type" value="Genomic_DNA"/>
</dbReference>
<dbReference type="NCBIfam" id="NF011465">
    <property type="entry name" value="PRK14886.1-1"/>
    <property type="match status" value="1"/>
</dbReference>
<gene>
    <name evidence="6" type="primary">tprkb</name>
    <name evidence="6" type="ORF">NPIL_388821</name>
</gene>
<dbReference type="GO" id="GO:0005829">
    <property type="term" value="C:cytosol"/>
    <property type="evidence" value="ECO:0007669"/>
    <property type="project" value="TreeGrafter"/>
</dbReference>
<dbReference type="InterPro" id="IPR013926">
    <property type="entry name" value="CGI121/TPRKB"/>
</dbReference>
<dbReference type="Proteomes" id="UP000887013">
    <property type="component" value="Unassembled WGS sequence"/>
</dbReference>